<dbReference type="Proteomes" id="UP000823405">
    <property type="component" value="Unassembled WGS sequence"/>
</dbReference>
<dbReference type="SMART" id="SM00671">
    <property type="entry name" value="SEL1"/>
    <property type="match status" value="3"/>
</dbReference>
<gene>
    <name evidence="1" type="ORF">BGZ97_005183</name>
</gene>
<dbReference type="Gene3D" id="1.25.40.10">
    <property type="entry name" value="Tetratricopeptide repeat domain"/>
    <property type="match status" value="2"/>
</dbReference>
<dbReference type="InterPro" id="IPR006597">
    <property type="entry name" value="Sel1-like"/>
</dbReference>
<evidence type="ECO:0000313" key="1">
    <source>
        <dbReference type="EMBL" id="KAG0317568.1"/>
    </source>
</evidence>
<comment type="caution">
    <text evidence="1">The sequence shown here is derived from an EMBL/GenBank/DDBJ whole genome shotgun (WGS) entry which is preliminary data.</text>
</comment>
<reference evidence="1" key="1">
    <citation type="journal article" date="2020" name="Fungal Divers.">
        <title>Resolving the Mortierellaceae phylogeny through synthesis of multi-gene phylogenetics and phylogenomics.</title>
        <authorList>
            <person name="Vandepol N."/>
            <person name="Liber J."/>
            <person name="Desiro A."/>
            <person name="Na H."/>
            <person name="Kennedy M."/>
            <person name="Barry K."/>
            <person name="Grigoriev I.V."/>
            <person name="Miller A.N."/>
            <person name="O'Donnell K."/>
            <person name="Stajich J.E."/>
            <person name="Bonito G."/>
        </authorList>
    </citation>
    <scope>NUCLEOTIDE SEQUENCE</scope>
    <source>
        <strain evidence="1">NVP60</strain>
    </source>
</reference>
<evidence type="ECO:0000313" key="2">
    <source>
        <dbReference type="Proteomes" id="UP000823405"/>
    </source>
</evidence>
<dbReference type="PANTHER" id="PTHR45011:SF1">
    <property type="entry name" value="DAP3-BINDING CELL DEATH ENHANCER 1"/>
    <property type="match status" value="1"/>
</dbReference>
<dbReference type="EMBL" id="JAAAIN010000236">
    <property type="protein sequence ID" value="KAG0317568.1"/>
    <property type="molecule type" value="Genomic_DNA"/>
</dbReference>
<proteinExistence type="predicted"/>
<dbReference type="AlphaFoldDB" id="A0A9P6URG7"/>
<evidence type="ECO:0008006" key="3">
    <source>
        <dbReference type="Google" id="ProtNLM"/>
    </source>
</evidence>
<sequence length="348" mass="38310">MPQGGVVTSFEEQLVQTVRAVNKNLPLTSIAPARADEIYSVDSHPDPETKTPVVLWDDIFLAFDNAVLESRRIAALPNTVLDVVVDGPLDTTKLTSTLQPKSMRQEEEETKSNTNFVISQNAHATSNSTVRRNPVYGLENAAMDNYSHIDHPAFAPPLQGPQALLDDHSPTDKDLPVLPHAGSGNISPLQMPQVTTAEYSKDMSLAQTIIKACQGDKKAQVALGDMYKDGVDFQQDYQAGMGWYLKATRQGDPIGQRKVCLLYDYGLGVAQDYSAAMECDAQYKLGGLYNRGQGVSQNYSQSLHWYLKAAEQGIAHAQYNLGFSYDIGRGVSRNYSQAVDWYRKGAKQ</sequence>
<dbReference type="PANTHER" id="PTHR45011">
    <property type="entry name" value="DAP3-BINDING CELL DEATH ENHANCER 1"/>
    <property type="match status" value="1"/>
</dbReference>
<accession>A0A9P6URG7</accession>
<dbReference type="OrthoDB" id="2384430at2759"/>
<dbReference type="Pfam" id="PF08238">
    <property type="entry name" value="Sel1"/>
    <property type="match status" value="4"/>
</dbReference>
<protein>
    <recommendedName>
        <fullName evidence="3">HCP-like protein</fullName>
    </recommendedName>
</protein>
<dbReference type="InterPro" id="IPR052748">
    <property type="entry name" value="ISR_Activator"/>
</dbReference>
<name>A0A9P6URG7_9FUNG</name>
<dbReference type="SUPFAM" id="SSF81901">
    <property type="entry name" value="HCP-like"/>
    <property type="match status" value="1"/>
</dbReference>
<keyword evidence="2" id="KW-1185">Reference proteome</keyword>
<organism evidence="1 2">
    <name type="scientific">Linnemannia gamsii</name>
    <dbReference type="NCBI Taxonomy" id="64522"/>
    <lineage>
        <taxon>Eukaryota</taxon>
        <taxon>Fungi</taxon>
        <taxon>Fungi incertae sedis</taxon>
        <taxon>Mucoromycota</taxon>
        <taxon>Mortierellomycotina</taxon>
        <taxon>Mortierellomycetes</taxon>
        <taxon>Mortierellales</taxon>
        <taxon>Mortierellaceae</taxon>
        <taxon>Linnemannia</taxon>
    </lineage>
</organism>
<dbReference type="InterPro" id="IPR011990">
    <property type="entry name" value="TPR-like_helical_dom_sf"/>
</dbReference>